<evidence type="ECO:0000313" key="8">
    <source>
        <dbReference type="Proteomes" id="UP001148299"/>
    </source>
</evidence>
<name>A0A9W9R1C7_PENBR</name>
<evidence type="ECO:0000256" key="1">
    <source>
        <dbReference type="ARBA" id="ARBA00022723"/>
    </source>
</evidence>
<keyword evidence="6" id="KW-0539">Nucleus</keyword>
<dbReference type="GO" id="GO:0003677">
    <property type="term" value="F:DNA binding"/>
    <property type="evidence" value="ECO:0007669"/>
    <property type="project" value="UniProtKB-KW"/>
</dbReference>
<keyword evidence="2" id="KW-0862">Zinc</keyword>
<keyword evidence="5" id="KW-0804">Transcription</keyword>
<keyword evidence="3" id="KW-0805">Transcription regulation</keyword>
<evidence type="ECO:0000256" key="5">
    <source>
        <dbReference type="ARBA" id="ARBA00023163"/>
    </source>
</evidence>
<dbReference type="InterPro" id="IPR051615">
    <property type="entry name" value="Transcr_Regulatory_Elem"/>
</dbReference>
<keyword evidence="8" id="KW-1185">Reference proteome</keyword>
<evidence type="ECO:0000256" key="2">
    <source>
        <dbReference type="ARBA" id="ARBA00022833"/>
    </source>
</evidence>
<dbReference type="GO" id="GO:0046872">
    <property type="term" value="F:metal ion binding"/>
    <property type="evidence" value="ECO:0007669"/>
    <property type="project" value="UniProtKB-KW"/>
</dbReference>
<proteinExistence type="predicted"/>
<keyword evidence="1" id="KW-0479">Metal-binding</keyword>
<evidence type="ECO:0000313" key="7">
    <source>
        <dbReference type="EMBL" id="KAJ5350344.1"/>
    </source>
</evidence>
<dbReference type="CDD" id="cd12148">
    <property type="entry name" value="fungal_TF_MHR"/>
    <property type="match status" value="1"/>
</dbReference>
<keyword evidence="4" id="KW-0238">DNA-binding</keyword>
<sequence length="210" mass="23874">MQCLFDTYLLELNRWKYSLPPELKVDRSTKKNMFPHAYILNMSYHTSIILLCKPFLPKQKQHRASAESHNGADKASKTAMLLCAESAKEIATLSQQYRSAFSSFRRSPITATHCTLSAALVTVQAYHLGHTQSQTSTKHLLETFSKTLEELSDSWLPARRYWNSIRQIDQGFGRAGVVETDIIRPTGIRGYYKSTALLTGLASWRRQIST</sequence>
<dbReference type="AlphaFoldDB" id="A0A9W9R1C7"/>
<gene>
    <name evidence="7" type="ORF">N7541_008071</name>
</gene>
<protein>
    <submittedName>
        <fullName evidence="7">Fungal-specific transcription factor domain-containing protein</fullName>
    </submittedName>
</protein>
<reference evidence="7" key="1">
    <citation type="submission" date="2022-12" db="EMBL/GenBank/DDBJ databases">
        <authorList>
            <person name="Petersen C."/>
        </authorList>
    </citation>
    <scope>NUCLEOTIDE SEQUENCE</scope>
    <source>
        <strain evidence="7">IBT 35675</strain>
    </source>
</reference>
<comment type="caution">
    <text evidence="7">The sequence shown here is derived from an EMBL/GenBank/DDBJ whole genome shotgun (WGS) entry which is preliminary data.</text>
</comment>
<organism evidence="7 8">
    <name type="scientific">Penicillium brevicompactum</name>
    <dbReference type="NCBI Taxonomy" id="5074"/>
    <lineage>
        <taxon>Eukaryota</taxon>
        <taxon>Fungi</taxon>
        <taxon>Dikarya</taxon>
        <taxon>Ascomycota</taxon>
        <taxon>Pezizomycotina</taxon>
        <taxon>Eurotiomycetes</taxon>
        <taxon>Eurotiomycetidae</taxon>
        <taxon>Eurotiales</taxon>
        <taxon>Aspergillaceae</taxon>
        <taxon>Penicillium</taxon>
    </lineage>
</organism>
<dbReference type="EMBL" id="JAPZBR010000006">
    <property type="protein sequence ID" value="KAJ5350344.1"/>
    <property type="molecule type" value="Genomic_DNA"/>
</dbReference>
<dbReference type="Proteomes" id="UP001148299">
    <property type="component" value="Unassembled WGS sequence"/>
</dbReference>
<accession>A0A9W9R1C7</accession>
<evidence type="ECO:0000256" key="6">
    <source>
        <dbReference type="ARBA" id="ARBA00023242"/>
    </source>
</evidence>
<dbReference type="PANTHER" id="PTHR31313">
    <property type="entry name" value="TY1 ENHANCER ACTIVATOR"/>
    <property type="match status" value="1"/>
</dbReference>
<reference evidence="7" key="2">
    <citation type="journal article" date="2023" name="IMA Fungus">
        <title>Comparative genomic study of the Penicillium genus elucidates a diverse pangenome and 15 lateral gene transfer events.</title>
        <authorList>
            <person name="Petersen C."/>
            <person name="Sorensen T."/>
            <person name="Nielsen M.R."/>
            <person name="Sondergaard T.E."/>
            <person name="Sorensen J.L."/>
            <person name="Fitzpatrick D.A."/>
            <person name="Frisvad J.C."/>
            <person name="Nielsen K.L."/>
        </authorList>
    </citation>
    <scope>NUCLEOTIDE SEQUENCE</scope>
    <source>
        <strain evidence="7">IBT 35675</strain>
    </source>
</reference>
<dbReference type="PANTHER" id="PTHR31313:SF83">
    <property type="entry name" value="ZN(II)2CYS6 TRANSCRIPTION FACTOR (EUROFUNG)"/>
    <property type="match status" value="1"/>
</dbReference>
<evidence type="ECO:0000256" key="3">
    <source>
        <dbReference type="ARBA" id="ARBA00023015"/>
    </source>
</evidence>
<evidence type="ECO:0000256" key="4">
    <source>
        <dbReference type="ARBA" id="ARBA00023125"/>
    </source>
</evidence>